<protein>
    <submittedName>
        <fullName evidence="3">NADP oxidoreductase coenzyme F420-dependent</fullName>
    </submittedName>
</protein>
<keyword evidence="4" id="KW-1185">Reference proteome</keyword>
<dbReference type="Gene3D" id="3.40.50.720">
    <property type="entry name" value="NAD(P)-binding Rossmann-like Domain"/>
    <property type="match status" value="1"/>
</dbReference>
<dbReference type="KEGG" id="rmr:Rmar_0298"/>
<feature type="domain" description="DUF2520" evidence="2">
    <location>
        <begin position="140"/>
        <end position="266"/>
    </location>
</feature>
<evidence type="ECO:0000259" key="2">
    <source>
        <dbReference type="Pfam" id="PF10728"/>
    </source>
</evidence>
<dbReference type="SUPFAM" id="SSF48179">
    <property type="entry name" value="6-phosphogluconate dehydrogenase C-terminal domain-like"/>
    <property type="match status" value="1"/>
</dbReference>
<dbReference type="RefSeq" id="WP_012842815.1">
    <property type="nucleotide sequence ID" value="NC_013501.1"/>
</dbReference>
<dbReference type="STRING" id="518766.Rmar_0298"/>
<sequence length="306" mass="32064">MSVQQPVVAIVGAGAVGRVLGRSLRAVGYPIAAVISRNPASSRELAAQVEAPVASAALEDLPGEVRLVFCCVPDDALPGLAEQLALVPHDWPRTVVAHTSGALPARVLEPVGRRGALLLSFHPVQSFPRQGPPPSLAGVAIGLEGDSEAVALGREVARALGARPIELSPETKPRYHLAAVLASNGLGALMAMAGEVLASIGLSRPEAHAMLLPLVQGTLHNLEQLLPEEALTGPAVRGDLGPITQHLETLQQHLPHLLPVYAALTTEMIRVGVRSGRLAPERATALLDRLQEALDTRSDIPPERLP</sequence>
<gene>
    <name evidence="3" type="ordered locus">Rmar_0298</name>
</gene>
<dbReference type="SUPFAM" id="SSF51735">
    <property type="entry name" value="NAD(P)-binding Rossmann-fold domains"/>
    <property type="match status" value="1"/>
</dbReference>
<dbReference type="OrthoDB" id="9810755at2"/>
<dbReference type="Gene3D" id="1.10.1040.20">
    <property type="entry name" value="ProC-like, C-terminal domain"/>
    <property type="match status" value="1"/>
</dbReference>
<proteinExistence type="predicted"/>
<dbReference type="InterPro" id="IPR036291">
    <property type="entry name" value="NAD(P)-bd_dom_sf"/>
</dbReference>
<dbReference type="AlphaFoldDB" id="D0MDL0"/>
<evidence type="ECO:0000313" key="4">
    <source>
        <dbReference type="Proteomes" id="UP000002221"/>
    </source>
</evidence>
<dbReference type="eggNOG" id="COG5495">
    <property type="taxonomic scope" value="Bacteria"/>
</dbReference>
<dbReference type="InterPro" id="IPR037108">
    <property type="entry name" value="TM1727-like_C_sf"/>
</dbReference>
<name>D0MDL0_RHOM4</name>
<dbReference type="PANTHER" id="PTHR40459:SF1">
    <property type="entry name" value="CONSERVED HYPOTHETICAL ALANINE AND LEUCINE RICH PROTEIN"/>
    <property type="match status" value="1"/>
</dbReference>
<dbReference type="Proteomes" id="UP000002221">
    <property type="component" value="Chromosome"/>
</dbReference>
<dbReference type="InterPro" id="IPR018931">
    <property type="entry name" value="DUF2520"/>
</dbReference>
<dbReference type="Pfam" id="PF10727">
    <property type="entry name" value="Rossmann-like"/>
    <property type="match status" value="1"/>
</dbReference>
<dbReference type="HOGENOM" id="CLU_055635_0_0_10"/>
<dbReference type="InterPro" id="IPR019665">
    <property type="entry name" value="OxRdtase/DH_put_Rossmann_dom"/>
</dbReference>
<accession>D0MDL0</accession>
<feature type="domain" description="Putative oxidoreductase/dehydrogenase Rossmann-like" evidence="1">
    <location>
        <begin position="8"/>
        <end position="123"/>
    </location>
</feature>
<evidence type="ECO:0000313" key="3">
    <source>
        <dbReference type="EMBL" id="ACY47203.1"/>
    </source>
</evidence>
<organism evidence="3 4">
    <name type="scientific">Rhodothermus marinus (strain ATCC 43812 / DSM 4252 / R-10)</name>
    <name type="common">Rhodothermus obamensis</name>
    <dbReference type="NCBI Taxonomy" id="518766"/>
    <lineage>
        <taxon>Bacteria</taxon>
        <taxon>Pseudomonadati</taxon>
        <taxon>Rhodothermota</taxon>
        <taxon>Rhodothermia</taxon>
        <taxon>Rhodothermales</taxon>
        <taxon>Rhodothermaceae</taxon>
        <taxon>Rhodothermus</taxon>
    </lineage>
</organism>
<dbReference type="PANTHER" id="PTHR40459">
    <property type="entry name" value="CONSERVED HYPOTHETICAL ALANINE AND LEUCINE RICH PROTEIN"/>
    <property type="match status" value="1"/>
</dbReference>
<reference evidence="3 4" key="1">
    <citation type="journal article" date="2009" name="Stand. Genomic Sci.">
        <title>Complete genome sequence of Rhodothermus marinus type strain (R-10).</title>
        <authorList>
            <person name="Nolan M."/>
            <person name="Tindall B.J."/>
            <person name="Pomrenke H."/>
            <person name="Lapidus A."/>
            <person name="Copeland A."/>
            <person name="Glavina Del Rio T."/>
            <person name="Lucas S."/>
            <person name="Chen F."/>
            <person name="Tice H."/>
            <person name="Cheng J.F."/>
            <person name="Saunders E."/>
            <person name="Han C."/>
            <person name="Bruce D."/>
            <person name="Goodwin L."/>
            <person name="Chain P."/>
            <person name="Pitluck S."/>
            <person name="Ovchinikova G."/>
            <person name="Pati A."/>
            <person name="Ivanova N."/>
            <person name="Mavromatis K."/>
            <person name="Chen A."/>
            <person name="Palaniappan K."/>
            <person name="Land M."/>
            <person name="Hauser L."/>
            <person name="Chang Y.J."/>
            <person name="Jeffries C.D."/>
            <person name="Brettin T."/>
            <person name="Goker M."/>
            <person name="Bristow J."/>
            <person name="Eisen J.A."/>
            <person name="Markowitz V."/>
            <person name="Hugenholtz P."/>
            <person name="Kyrpides N.C."/>
            <person name="Klenk H.P."/>
            <person name="Detter J.C."/>
        </authorList>
    </citation>
    <scope>NUCLEOTIDE SEQUENCE [LARGE SCALE GENOMIC DNA]</scope>
    <source>
        <strain evidence="4">ATCC 43812 / DSM 4252 / R-10</strain>
    </source>
</reference>
<dbReference type="InterPro" id="IPR008927">
    <property type="entry name" value="6-PGluconate_DH-like_C_sf"/>
</dbReference>
<dbReference type="EMBL" id="CP001807">
    <property type="protein sequence ID" value="ACY47203.1"/>
    <property type="molecule type" value="Genomic_DNA"/>
</dbReference>
<evidence type="ECO:0000259" key="1">
    <source>
        <dbReference type="Pfam" id="PF10727"/>
    </source>
</evidence>
<dbReference type="Pfam" id="PF10728">
    <property type="entry name" value="DUF2520"/>
    <property type="match status" value="1"/>
</dbReference>